<dbReference type="AlphaFoldDB" id="A0AAV9SEX7"/>
<name>A0AAV9SEX7_9TELE</name>
<organism evidence="1 2">
    <name type="scientific">Crenichthys baileyi</name>
    <name type="common">White River springfish</name>
    <dbReference type="NCBI Taxonomy" id="28760"/>
    <lineage>
        <taxon>Eukaryota</taxon>
        <taxon>Metazoa</taxon>
        <taxon>Chordata</taxon>
        <taxon>Craniata</taxon>
        <taxon>Vertebrata</taxon>
        <taxon>Euteleostomi</taxon>
        <taxon>Actinopterygii</taxon>
        <taxon>Neopterygii</taxon>
        <taxon>Teleostei</taxon>
        <taxon>Neoteleostei</taxon>
        <taxon>Acanthomorphata</taxon>
        <taxon>Ovalentaria</taxon>
        <taxon>Atherinomorphae</taxon>
        <taxon>Cyprinodontiformes</taxon>
        <taxon>Goodeidae</taxon>
        <taxon>Crenichthys</taxon>
    </lineage>
</organism>
<reference evidence="1 2" key="1">
    <citation type="submission" date="2021-06" db="EMBL/GenBank/DDBJ databases">
        <authorList>
            <person name="Palmer J.M."/>
        </authorList>
    </citation>
    <scope>NUCLEOTIDE SEQUENCE [LARGE SCALE GENOMIC DNA]</scope>
    <source>
        <strain evidence="1 2">MEX-2019</strain>
        <tissue evidence="1">Muscle</tissue>
    </source>
</reference>
<evidence type="ECO:0000313" key="2">
    <source>
        <dbReference type="Proteomes" id="UP001311232"/>
    </source>
</evidence>
<keyword evidence="2" id="KW-1185">Reference proteome</keyword>
<evidence type="ECO:0000313" key="1">
    <source>
        <dbReference type="EMBL" id="KAK5619708.1"/>
    </source>
</evidence>
<dbReference type="EMBL" id="JAHHUM010000465">
    <property type="protein sequence ID" value="KAK5619708.1"/>
    <property type="molecule type" value="Genomic_DNA"/>
</dbReference>
<sequence>MFGKVSIKEKSLTCNVKEVLKKELIELNPSWFYMSLLLVLLLNCRARKNTCWSIFRCNDKIDTPLPKREQRHGDEAILCIECGETFYHASLQSTNVCKNGSPRLLV</sequence>
<dbReference type="Proteomes" id="UP001311232">
    <property type="component" value="Unassembled WGS sequence"/>
</dbReference>
<accession>A0AAV9SEX7</accession>
<gene>
    <name evidence="1" type="ORF">CRENBAI_008665</name>
</gene>
<comment type="caution">
    <text evidence="1">The sequence shown here is derived from an EMBL/GenBank/DDBJ whole genome shotgun (WGS) entry which is preliminary data.</text>
</comment>
<proteinExistence type="predicted"/>
<protein>
    <submittedName>
        <fullName evidence="1">Uncharacterized protein</fullName>
    </submittedName>
</protein>